<feature type="region of interest" description="Disordered" evidence="1">
    <location>
        <begin position="1"/>
        <end position="23"/>
    </location>
</feature>
<comment type="caution">
    <text evidence="3">The sequence shown here is derived from an EMBL/GenBank/DDBJ whole genome shotgun (WGS) entry which is preliminary data.</text>
</comment>
<dbReference type="EMBL" id="JAFHKR010000039">
    <property type="protein sequence ID" value="MBN3555746.1"/>
    <property type="molecule type" value="Genomic_DNA"/>
</dbReference>
<feature type="transmembrane region" description="Helical" evidence="2">
    <location>
        <begin position="54"/>
        <end position="76"/>
    </location>
</feature>
<protein>
    <recommendedName>
        <fullName evidence="5">Amino acid transporter</fullName>
    </recommendedName>
</protein>
<keyword evidence="2" id="KW-0812">Transmembrane</keyword>
<evidence type="ECO:0000313" key="3">
    <source>
        <dbReference type="EMBL" id="MBN3555746.1"/>
    </source>
</evidence>
<keyword evidence="2" id="KW-0472">Membrane</keyword>
<accession>A0ABS2ZSC4</accession>
<evidence type="ECO:0008006" key="5">
    <source>
        <dbReference type="Google" id="ProtNLM"/>
    </source>
</evidence>
<feature type="compositionally biased region" description="Basic and acidic residues" evidence="1">
    <location>
        <begin position="1"/>
        <end position="10"/>
    </location>
</feature>
<evidence type="ECO:0000256" key="2">
    <source>
        <dbReference type="SAM" id="Phobius"/>
    </source>
</evidence>
<proteinExistence type="predicted"/>
<evidence type="ECO:0000256" key="1">
    <source>
        <dbReference type="SAM" id="MobiDB-lite"/>
    </source>
</evidence>
<keyword evidence="2" id="KW-1133">Transmembrane helix</keyword>
<name>A0ABS2ZSC4_9BACL</name>
<evidence type="ECO:0000313" key="4">
    <source>
        <dbReference type="Proteomes" id="UP001296923"/>
    </source>
</evidence>
<dbReference type="Proteomes" id="UP001296923">
    <property type="component" value="Unassembled WGS sequence"/>
</dbReference>
<gene>
    <name evidence="3" type="ORF">JYA63_15825</name>
</gene>
<keyword evidence="4" id="KW-1185">Reference proteome</keyword>
<reference evidence="3 4" key="1">
    <citation type="submission" date="2021-01" db="EMBL/GenBank/DDBJ databases">
        <title>Genome Sequencing of Type Strains.</title>
        <authorList>
            <person name="Lemaire J.F."/>
            <person name="Inderbitzin P."/>
            <person name="Collins S.B."/>
            <person name="Wespe N."/>
            <person name="Knight-Connoni V."/>
        </authorList>
    </citation>
    <scope>NUCLEOTIDE SEQUENCE [LARGE SCALE GENOMIC DNA]</scope>
    <source>
        <strain evidence="3 4">DSM 23009</strain>
    </source>
</reference>
<sequence>MKQRIDKRLEEYDEQNQTNPPFNDAMDHYGKIEGYPTQNLSKVNIQGFPLPIRILGYFFLGTMGVGMIMVLLLTLFK</sequence>
<organism evidence="3 4">
    <name type="scientific">Fictibacillus nanhaiensis</name>
    <dbReference type="NCBI Taxonomy" id="742169"/>
    <lineage>
        <taxon>Bacteria</taxon>
        <taxon>Bacillati</taxon>
        <taxon>Bacillota</taxon>
        <taxon>Bacilli</taxon>
        <taxon>Bacillales</taxon>
        <taxon>Fictibacillaceae</taxon>
        <taxon>Fictibacillus</taxon>
    </lineage>
</organism>